<organism evidence="2 3">
    <name type="scientific">Mucor flavus</name>
    <dbReference type="NCBI Taxonomy" id="439312"/>
    <lineage>
        <taxon>Eukaryota</taxon>
        <taxon>Fungi</taxon>
        <taxon>Fungi incertae sedis</taxon>
        <taxon>Mucoromycota</taxon>
        <taxon>Mucoromycotina</taxon>
        <taxon>Mucoromycetes</taxon>
        <taxon>Mucorales</taxon>
        <taxon>Mucorineae</taxon>
        <taxon>Mucoraceae</taxon>
        <taxon>Mucor</taxon>
    </lineage>
</organism>
<reference evidence="2 3" key="1">
    <citation type="submission" date="2024-04" db="EMBL/GenBank/DDBJ databases">
        <title>genome sequences of Mucor flavus KT1a and Helicostylum pulchrum KT1b strains isolated from the surface of a dry-aged beef.</title>
        <authorList>
            <person name="Toyotome T."/>
            <person name="Hosono M."/>
            <person name="Torimaru M."/>
            <person name="Fukuda K."/>
            <person name="Mikami N."/>
        </authorList>
    </citation>
    <scope>NUCLEOTIDE SEQUENCE [LARGE SCALE GENOMIC DNA]</scope>
    <source>
        <strain evidence="2 3">KT1a</strain>
    </source>
</reference>
<accession>A0ABP9Z6W6</accession>
<protein>
    <submittedName>
        <fullName evidence="2">Uncharacterized protein</fullName>
    </submittedName>
</protein>
<proteinExistence type="predicted"/>
<evidence type="ECO:0000313" key="2">
    <source>
        <dbReference type="EMBL" id="GAA5814870.1"/>
    </source>
</evidence>
<feature type="region of interest" description="Disordered" evidence="1">
    <location>
        <begin position="37"/>
        <end position="57"/>
    </location>
</feature>
<feature type="compositionally biased region" description="Polar residues" evidence="1">
    <location>
        <begin position="42"/>
        <end position="57"/>
    </location>
</feature>
<dbReference type="Proteomes" id="UP001473302">
    <property type="component" value="Unassembled WGS sequence"/>
</dbReference>
<keyword evidence="3" id="KW-1185">Reference proteome</keyword>
<evidence type="ECO:0000313" key="3">
    <source>
        <dbReference type="Proteomes" id="UP001473302"/>
    </source>
</evidence>
<sequence>MSNALEIKKLWKRRESSKPLLVDEIKLSTVNVSGIYLPPSPTSSEDQSPTNDYFGSDQNFYIPRSDKLTYKRQLYTPSQII</sequence>
<comment type="caution">
    <text evidence="2">The sequence shown here is derived from an EMBL/GenBank/DDBJ whole genome shotgun (WGS) entry which is preliminary data.</text>
</comment>
<gene>
    <name evidence="2" type="ORF">MFLAVUS_008373</name>
</gene>
<dbReference type="EMBL" id="BAABUK010000023">
    <property type="protein sequence ID" value="GAA5814870.1"/>
    <property type="molecule type" value="Genomic_DNA"/>
</dbReference>
<evidence type="ECO:0000256" key="1">
    <source>
        <dbReference type="SAM" id="MobiDB-lite"/>
    </source>
</evidence>
<name>A0ABP9Z6W6_9FUNG</name>